<dbReference type="EMBL" id="BARS01030500">
    <property type="protein sequence ID" value="GAG22537.1"/>
    <property type="molecule type" value="Genomic_DNA"/>
</dbReference>
<evidence type="ECO:0000313" key="2">
    <source>
        <dbReference type="EMBL" id="GAG22537.1"/>
    </source>
</evidence>
<reference evidence="2" key="1">
    <citation type="journal article" date="2014" name="Front. Microbiol.">
        <title>High frequency of phylogenetically diverse reductive dehalogenase-homologous genes in deep subseafloor sedimentary metagenomes.</title>
        <authorList>
            <person name="Kawai M."/>
            <person name="Futagami T."/>
            <person name="Toyoda A."/>
            <person name="Takaki Y."/>
            <person name="Nishi S."/>
            <person name="Hori S."/>
            <person name="Arai W."/>
            <person name="Tsubouchi T."/>
            <person name="Morono Y."/>
            <person name="Uchiyama I."/>
            <person name="Ito T."/>
            <person name="Fujiyama A."/>
            <person name="Inagaki F."/>
            <person name="Takami H."/>
        </authorList>
    </citation>
    <scope>NUCLEOTIDE SEQUENCE</scope>
    <source>
        <strain evidence="2">Expedition CK06-06</strain>
    </source>
</reference>
<feature type="compositionally biased region" description="Basic and acidic residues" evidence="1">
    <location>
        <begin position="24"/>
        <end position="38"/>
    </location>
</feature>
<dbReference type="AlphaFoldDB" id="X0WH66"/>
<protein>
    <submittedName>
        <fullName evidence="2">Uncharacterized protein</fullName>
    </submittedName>
</protein>
<feature type="compositionally biased region" description="Basic residues" evidence="1">
    <location>
        <begin position="39"/>
        <end position="50"/>
    </location>
</feature>
<name>X0WH66_9ZZZZ</name>
<organism evidence="2">
    <name type="scientific">marine sediment metagenome</name>
    <dbReference type="NCBI Taxonomy" id="412755"/>
    <lineage>
        <taxon>unclassified sequences</taxon>
        <taxon>metagenomes</taxon>
        <taxon>ecological metagenomes</taxon>
    </lineage>
</organism>
<accession>X0WH66</accession>
<proteinExistence type="predicted"/>
<gene>
    <name evidence="2" type="ORF">S01H1_47569</name>
</gene>
<comment type="caution">
    <text evidence="2">The sequence shown here is derived from an EMBL/GenBank/DDBJ whole genome shotgun (WGS) entry which is preliminary data.</text>
</comment>
<feature type="region of interest" description="Disordered" evidence="1">
    <location>
        <begin position="24"/>
        <end position="50"/>
    </location>
</feature>
<sequence length="50" mass="5521">MATPSGGINHDGYRGGEYCDGYGRCRDSEETESEDPRNGARRGGRRRDPC</sequence>
<evidence type="ECO:0000256" key="1">
    <source>
        <dbReference type="SAM" id="MobiDB-lite"/>
    </source>
</evidence>